<feature type="region of interest" description="Disordered" evidence="2">
    <location>
        <begin position="64"/>
        <end position="86"/>
    </location>
</feature>
<feature type="coiled-coil region" evidence="1">
    <location>
        <begin position="316"/>
        <end position="350"/>
    </location>
</feature>
<proteinExistence type="predicted"/>
<dbReference type="RefSeq" id="XP_029231750.1">
    <property type="nucleotide sequence ID" value="XM_029368085.1"/>
</dbReference>
<sequence length="478" mass="53533">MEQTSSAYVDDAGGEVGRLQGELRKAEERMRLWKEKTQIAVNELRERIVRLTRERDELQEASRQWRHQQELQQQQQQQQHVHNGAEGGVAGVLPPLLASSSVCIPADSILGDLMRWTGATMDVFLVALLKKSEVALEVAASASQELDKCQRRTAQTLRLQAKNIETLQSEASVLQQQLNEALAAVRERNHAVDSRDQALSVLQNRLEDLEAANVRLESSQLALNSKPNVEQINLLEARLEEEMEKLRREFASRESVIFDQHRDEIERLVASHEEEVAELRAELEERALAAETAVAAQTAAAKVDAEFAEKSGERAYMDLLREFEALQDELKLAEGEKETLLVELREVQSKLARGGGGTSTDKTLLDAQHGSLTLPQAMARIAELEGGMLRLSEELCETKKRLVAAKHQTNSKEASRSQVLEGQQLSYLRCTVVKLLCAKEGGSVGRSLFPVLSTLLQFTEADLQQIYSAHSDWVKRRF</sequence>
<evidence type="ECO:0000259" key="3">
    <source>
        <dbReference type="PROSITE" id="PS50913"/>
    </source>
</evidence>
<dbReference type="OrthoDB" id="1926336at2759"/>
<keyword evidence="1" id="KW-0175">Coiled coil</keyword>
<evidence type="ECO:0000256" key="2">
    <source>
        <dbReference type="SAM" id="MobiDB-lite"/>
    </source>
</evidence>
<dbReference type="AlphaFoldDB" id="A0A422Q9C0"/>
<dbReference type="GeneID" id="40314758"/>
<feature type="coiled-coil region" evidence="1">
    <location>
        <begin position="157"/>
        <end position="289"/>
    </location>
</feature>
<comment type="caution">
    <text evidence="4">The sequence shown here is derived from an EMBL/GenBank/DDBJ whole genome shotgun (WGS) entry which is preliminary data.</text>
</comment>
<reference evidence="4 5" key="1">
    <citation type="journal article" date="2018" name="BMC Genomics">
        <title>Genomic comparison of Trypanosoma conorhini and Trypanosoma rangeli to Trypanosoma cruzi strains of high and low virulence.</title>
        <authorList>
            <person name="Bradwell K.R."/>
            <person name="Koparde V.N."/>
            <person name="Matveyev A.V."/>
            <person name="Serrano M.G."/>
            <person name="Alves J.M."/>
            <person name="Parikh H."/>
            <person name="Huang B."/>
            <person name="Lee V."/>
            <person name="Espinosa-Alvarez O."/>
            <person name="Ortiz P.A."/>
            <person name="Costa-Martins A.G."/>
            <person name="Teixeira M.M."/>
            <person name="Buck G.A."/>
        </authorList>
    </citation>
    <scope>NUCLEOTIDE SEQUENCE [LARGE SCALE GENOMIC DNA]</scope>
    <source>
        <strain evidence="4 5">025E</strain>
    </source>
</reference>
<evidence type="ECO:0000313" key="5">
    <source>
        <dbReference type="Proteomes" id="UP000284403"/>
    </source>
</evidence>
<keyword evidence="5" id="KW-1185">Reference proteome</keyword>
<dbReference type="PROSITE" id="PS50913">
    <property type="entry name" value="GRIP"/>
    <property type="match status" value="1"/>
</dbReference>
<evidence type="ECO:0000313" key="4">
    <source>
        <dbReference type="EMBL" id="RNF26544.1"/>
    </source>
</evidence>
<accession>A0A422Q9C0</accession>
<dbReference type="Pfam" id="PF01465">
    <property type="entry name" value="GRIP"/>
    <property type="match status" value="1"/>
</dbReference>
<dbReference type="EMBL" id="MKKU01000037">
    <property type="protein sequence ID" value="RNF26544.1"/>
    <property type="molecule type" value="Genomic_DNA"/>
</dbReference>
<evidence type="ECO:0000256" key="1">
    <source>
        <dbReference type="SAM" id="Coils"/>
    </source>
</evidence>
<dbReference type="Proteomes" id="UP000284403">
    <property type="component" value="Unassembled WGS sequence"/>
</dbReference>
<name>A0A422Q9C0_9TRYP</name>
<gene>
    <name evidence="4" type="ORF">Tco025E_01147</name>
</gene>
<protein>
    <recommendedName>
        <fullName evidence="3">GRIP domain-containing protein</fullName>
    </recommendedName>
</protein>
<feature type="domain" description="GRIP" evidence="3">
    <location>
        <begin position="418"/>
        <end position="469"/>
    </location>
</feature>
<organism evidence="4 5">
    <name type="scientific">Trypanosoma conorhini</name>
    <dbReference type="NCBI Taxonomy" id="83891"/>
    <lineage>
        <taxon>Eukaryota</taxon>
        <taxon>Discoba</taxon>
        <taxon>Euglenozoa</taxon>
        <taxon>Kinetoplastea</taxon>
        <taxon>Metakinetoplastina</taxon>
        <taxon>Trypanosomatida</taxon>
        <taxon>Trypanosomatidae</taxon>
        <taxon>Trypanosoma</taxon>
    </lineage>
</organism>
<dbReference type="InterPro" id="IPR000237">
    <property type="entry name" value="GRIP_dom"/>
</dbReference>
<feature type="compositionally biased region" description="Low complexity" evidence="2">
    <location>
        <begin position="70"/>
        <end position="79"/>
    </location>
</feature>